<dbReference type="Proteomes" id="UP000515728">
    <property type="component" value="Chromosome"/>
</dbReference>
<keyword evidence="3" id="KW-1185">Reference proteome</keyword>
<evidence type="ECO:0000313" key="2">
    <source>
        <dbReference type="EMBL" id="QNG54633.1"/>
    </source>
</evidence>
<proteinExistence type="predicted"/>
<dbReference type="EMBL" id="CP060131">
    <property type="protein sequence ID" value="QNG54633.1"/>
    <property type="molecule type" value="Genomic_DNA"/>
</dbReference>
<protein>
    <submittedName>
        <fullName evidence="2">Transglutaminase family protein</fullName>
    </submittedName>
</protein>
<sequence length="298" mass="31785">MRTYRVTHRTSYAYRGEVSTSFGRAHLLPADRPRQTCVDAAVTVTPRPAEQHEHTDAFGNRSTFFAVTAAHRALTVLAESTVAVAPAVAPVPVAWEDVRDGLLTTTTPDGIDARGYVLPSPRLGPDPAVTAYARPSFPPGRAIADAALDLSARIHRDFRYVSGSSTVRSSVADLFASGEGVCQDFAHLAVAGLRSMGLAARYVSGYLETRPPPGRPRVVGADASHAWVSVRTGDGWFDVDPTNDRAVDDSFVELAHGRDYADVPPLRGVIFSSGGAGSELTVAVDMIRLDGGYGRPQN</sequence>
<dbReference type="AlphaFoldDB" id="A0A7G7MPC2"/>
<name>A0A7G7MPC2_9PSEU</name>
<gene>
    <name evidence="2" type="ORF">H6H00_12535</name>
</gene>
<dbReference type="KEGG" id="ppel:H6H00_12535"/>
<dbReference type="Gene3D" id="3.10.620.30">
    <property type="match status" value="1"/>
</dbReference>
<dbReference type="Pfam" id="PF08379">
    <property type="entry name" value="Bact_transglu_N"/>
    <property type="match status" value="1"/>
</dbReference>
<dbReference type="PANTHER" id="PTHR33490">
    <property type="entry name" value="BLR5614 PROTEIN-RELATED"/>
    <property type="match status" value="1"/>
</dbReference>
<evidence type="ECO:0000259" key="1">
    <source>
        <dbReference type="SMART" id="SM00460"/>
    </source>
</evidence>
<reference evidence="2 3" key="1">
    <citation type="submission" date="2020-08" db="EMBL/GenBank/DDBJ databases">
        <authorList>
            <person name="Mo P."/>
        </authorList>
    </citation>
    <scope>NUCLEOTIDE SEQUENCE [LARGE SCALE GENOMIC DNA]</scope>
    <source>
        <strain evidence="2 3">CGMCC 4.1532</strain>
    </source>
</reference>
<dbReference type="InterPro" id="IPR002931">
    <property type="entry name" value="Transglutaminase-like"/>
</dbReference>
<evidence type="ECO:0000313" key="3">
    <source>
        <dbReference type="Proteomes" id="UP000515728"/>
    </source>
</evidence>
<dbReference type="SUPFAM" id="SSF54001">
    <property type="entry name" value="Cysteine proteinases"/>
    <property type="match status" value="1"/>
</dbReference>
<dbReference type="PANTHER" id="PTHR33490:SF7">
    <property type="entry name" value="BLR2979 PROTEIN"/>
    <property type="match status" value="1"/>
</dbReference>
<dbReference type="InterPro" id="IPR038765">
    <property type="entry name" value="Papain-like_cys_pep_sf"/>
</dbReference>
<dbReference type="RefSeq" id="WP_185721435.1">
    <property type="nucleotide sequence ID" value="NZ_BAAAWI010000001.1"/>
</dbReference>
<accession>A0A7G7MPC2</accession>
<feature type="domain" description="Transglutaminase-like" evidence="1">
    <location>
        <begin position="174"/>
        <end position="243"/>
    </location>
</feature>
<dbReference type="InterPro" id="IPR013589">
    <property type="entry name" value="Bac_transglu_N"/>
</dbReference>
<organism evidence="2 3">
    <name type="scientific">Pseudonocardia petroleophila</name>
    <dbReference type="NCBI Taxonomy" id="37331"/>
    <lineage>
        <taxon>Bacteria</taxon>
        <taxon>Bacillati</taxon>
        <taxon>Actinomycetota</taxon>
        <taxon>Actinomycetes</taxon>
        <taxon>Pseudonocardiales</taxon>
        <taxon>Pseudonocardiaceae</taxon>
        <taxon>Pseudonocardia</taxon>
    </lineage>
</organism>
<dbReference type="Pfam" id="PF01841">
    <property type="entry name" value="Transglut_core"/>
    <property type="match status" value="1"/>
</dbReference>
<dbReference type="SMART" id="SM00460">
    <property type="entry name" value="TGc"/>
    <property type="match status" value="1"/>
</dbReference>